<keyword evidence="1" id="KW-0812">Transmembrane</keyword>
<dbReference type="InterPro" id="IPR029058">
    <property type="entry name" value="AB_hydrolase_fold"/>
</dbReference>
<dbReference type="OrthoDB" id="6431331at2759"/>
<keyword evidence="1" id="KW-1133">Transmembrane helix</keyword>
<feature type="transmembrane region" description="Helical" evidence="1">
    <location>
        <begin position="254"/>
        <end position="274"/>
    </location>
</feature>
<dbReference type="Proteomes" id="UP000193144">
    <property type="component" value="Unassembled WGS sequence"/>
</dbReference>
<evidence type="ECO:0000256" key="1">
    <source>
        <dbReference type="SAM" id="Phobius"/>
    </source>
</evidence>
<evidence type="ECO:0000313" key="2">
    <source>
        <dbReference type="EMBL" id="ORY08942.1"/>
    </source>
</evidence>
<dbReference type="PANTHER" id="PTHR37471">
    <property type="entry name" value="UNNAMED PRODUCT"/>
    <property type="match status" value="1"/>
</dbReference>
<name>A0A1Y1ZF93_9PLEO</name>
<gene>
    <name evidence="2" type="ORF">BCR34DRAFT_541537</name>
</gene>
<dbReference type="Gene3D" id="3.40.50.1820">
    <property type="entry name" value="alpha/beta hydrolase"/>
    <property type="match status" value="1"/>
</dbReference>
<accession>A0A1Y1ZF93</accession>
<organism evidence="2 3">
    <name type="scientific">Clohesyomyces aquaticus</name>
    <dbReference type="NCBI Taxonomy" id="1231657"/>
    <lineage>
        <taxon>Eukaryota</taxon>
        <taxon>Fungi</taxon>
        <taxon>Dikarya</taxon>
        <taxon>Ascomycota</taxon>
        <taxon>Pezizomycotina</taxon>
        <taxon>Dothideomycetes</taxon>
        <taxon>Pleosporomycetidae</taxon>
        <taxon>Pleosporales</taxon>
        <taxon>Lindgomycetaceae</taxon>
        <taxon>Clohesyomyces</taxon>
    </lineage>
</organism>
<evidence type="ECO:0000313" key="3">
    <source>
        <dbReference type="Proteomes" id="UP000193144"/>
    </source>
</evidence>
<sequence>MLVGNSTFEWVLIQSYIYYFRYLGLLCILYFYLALSIGGVRVIAHPASIVIEAIGAIEILWYLFWFLPYRHYLQSRRAEFPSPSSRAQRKALFTKALVVNTDAKLYMMGWMCGAHLDEIRRENIKDWLLWALFDREGPPGYDDAELEEYVSQMEEKHGWTIEPGRGPAKPLRLNFDRLDISHRSLMYYLVLGQLDFTTTISLQLLGFKFYRQPRSAFFKSFPLRPMTLLAPSQSAAPNFSYFFRPHKSTKHRPIVLAHGVGIGLIAYLPLIMLLPKDVGILAIEFLPVSSRITTSLPLAIDMQREFGDIIVQQDLKGFVFMGHSYGTFLTNQFLKSPLLASRMHSIVLLDPVALLLHLPDVAYNFTQRAPVAAGDWELWYAARSEPNIAFTLGRCFCWREHVIWREDLLSRKTTVILGEKDIIVPAPSVASYLTRGDLDAHWEDHERWKTTCSWDSWTGSGLEIVFLEGYDHGQAFLSPTMLPKVVDVVKKHSEIGFGIK</sequence>
<feature type="transmembrane region" description="Helical" evidence="1">
    <location>
        <begin position="47"/>
        <end position="67"/>
    </location>
</feature>
<comment type="caution">
    <text evidence="2">The sequence shown here is derived from an EMBL/GenBank/DDBJ whole genome shotgun (WGS) entry which is preliminary data.</text>
</comment>
<reference evidence="2 3" key="1">
    <citation type="submission" date="2016-07" db="EMBL/GenBank/DDBJ databases">
        <title>Pervasive Adenine N6-methylation of Active Genes in Fungi.</title>
        <authorList>
            <consortium name="DOE Joint Genome Institute"/>
            <person name="Mondo S.J."/>
            <person name="Dannebaum R.O."/>
            <person name="Kuo R.C."/>
            <person name="Labutti K."/>
            <person name="Haridas S."/>
            <person name="Kuo A."/>
            <person name="Salamov A."/>
            <person name="Ahrendt S.R."/>
            <person name="Lipzen A."/>
            <person name="Sullivan W."/>
            <person name="Andreopoulos W.B."/>
            <person name="Clum A."/>
            <person name="Lindquist E."/>
            <person name="Daum C."/>
            <person name="Ramamoorthy G.K."/>
            <person name="Gryganskyi A."/>
            <person name="Culley D."/>
            <person name="Magnuson J.K."/>
            <person name="James T.Y."/>
            <person name="O'Malley M.A."/>
            <person name="Stajich J.E."/>
            <person name="Spatafora J.W."/>
            <person name="Visel A."/>
            <person name="Grigoriev I.V."/>
        </authorList>
    </citation>
    <scope>NUCLEOTIDE SEQUENCE [LARGE SCALE GENOMIC DNA]</scope>
    <source>
        <strain evidence="2 3">CBS 115471</strain>
    </source>
</reference>
<dbReference type="EMBL" id="MCFA01000093">
    <property type="protein sequence ID" value="ORY08942.1"/>
    <property type="molecule type" value="Genomic_DNA"/>
</dbReference>
<dbReference type="PANTHER" id="PTHR37471:SF1">
    <property type="entry name" value="AB HYDROLASE-1 DOMAIN-CONTAINING PROTEIN"/>
    <property type="match status" value="1"/>
</dbReference>
<proteinExistence type="predicted"/>
<keyword evidence="1" id="KW-0472">Membrane</keyword>
<protein>
    <recommendedName>
        <fullName evidence="4">Alpha/Beta hydrolase protein</fullName>
    </recommendedName>
</protein>
<dbReference type="AlphaFoldDB" id="A0A1Y1ZF93"/>
<feature type="transmembrane region" description="Helical" evidence="1">
    <location>
        <begin position="16"/>
        <end position="35"/>
    </location>
</feature>
<keyword evidence="3" id="KW-1185">Reference proteome</keyword>
<dbReference type="SUPFAM" id="SSF53474">
    <property type="entry name" value="alpha/beta-Hydrolases"/>
    <property type="match status" value="1"/>
</dbReference>
<evidence type="ECO:0008006" key="4">
    <source>
        <dbReference type="Google" id="ProtNLM"/>
    </source>
</evidence>
<dbReference type="STRING" id="1231657.A0A1Y1ZF93"/>